<dbReference type="PANTHER" id="PTHR33728:SF13">
    <property type="entry name" value="CTTNBP 2 AMINO-TERMINAL-LIKE PROTEIN"/>
    <property type="match status" value="1"/>
</dbReference>
<organism evidence="2 3">
    <name type="scientific">Rhododendron simsii</name>
    <name type="common">Sims's rhododendron</name>
    <dbReference type="NCBI Taxonomy" id="118357"/>
    <lineage>
        <taxon>Eukaryota</taxon>
        <taxon>Viridiplantae</taxon>
        <taxon>Streptophyta</taxon>
        <taxon>Embryophyta</taxon>
        <taxon>Tracheophyta</taxon>
        <taxon>Spermatophyta</taxon>
        <taxon>Magnoliopsida</taxon>
        <taxon>eudicotyledons</taxon>
        <taxon>Gunneridae</taxon>
        <taxon>Pentapetalae</taxon>
        <taxon>asterids</taxon>
        <taxon>Ericales</taxon>
        <taxon>Ericaceae</taxon>
        <taxon>Ericoideae</taxon>
        <taxon>Rhodoreae</taxon>
        <taxon>Rhododendron</taxon>
    </lineage>
</organism>
<evidence type="ECO:0000313" key="2">
    <source>
        <dbReference type="EMBL" id="KAF7120932.1"/>
    </source>
</evidence>
<accession>A0A834G0K0</accession>
<evidence type="ECO:0000256" key="1">
    <source>
        <dbReference type="SAM" id="Phobius"/>
    </source>
</evidence>
<dbReference type="EMBL" id="WJXA01000013">
    <property type="protein sequence ID" value="KAF7120932.1"/>
    <property type="molecule type" value="Genomic_DNA"/>
</dbReference>
<dbReference type="PANTHER" id="PTHR33728">
    <property type="entry name" value="CTTNBP 2 AMINO-TERMINAL-LIKE PROTEIN"/>
    <property type="match status" value="1"/>
</dbReference>
<gene>
    <name evidence="2" type="ORF">RHSIM_Rhsim13G0175800</name>
</gene>
<keyword evidence="1" id="KW-1133">Transmembrane helix</keyword>
<comment type="caution">
    <text evidence="2">The sequence shown here is derived from an EMBL/GenBank/DDBJ whole genome shotgun (WGS) entry which is preliminary data.</text>
</comment>
<keyword evidence="1" id="KW-0812">Transmembrane</keyword>
<keyword evidence="3" id="KW-1185">Reference proteome</keyword>
<dbReference type="AlphaFoldDB" id="A0A834G0K0"/>
<reference evidence="2" key="1">
    <citation type="submission" date="2019-11" db="EMBL/GenBank/DDBJ databases">
        <authorList>
            <person name="Liu Y."/>
            <person name="Hou J."/>
            <person name="Li T.-Q."/>
            <person name="Guan C.-H."/>
            <person name="Wu X."/>
            <person name="Wu H.-Z."/>
            <person name="Ling F."/>
            <person name="Zhang R."/>
            <person name="Shi X.-G."/>
            <person name="Ren J.-P."/>
            <person name="Chen E.-F."/>
            <person name="Sun J.-M."/>
        </authorList>
    </citation>
    <scope>NUCLEOTIDE SEQUENCE</scope>
    <source>
        <strain evidence="2">Adult_tree_wgs_1</strain>
        <tissue evidence="2">Leaves</tissue>
    </source>
</reference>
<feature type="transmembrane region" description="Helical" evidence="1">
    <location>
        <begin position="27"/>
        <end position="48"/>
    </location>
</feature>
<dbReference type="Proteomes" id="UP000626092">
    <property type="component" value="Unassembled WGS sequence"/>
</dbReference>
<proteinExistence type="predicted"/>
<keyword evidence="1" id="KW-0472">Membrane</keyword>
<sequence>MGSQPTGSPPLTEIDDHWRQFDNSVNAVSFGFVATAVLISMFLVMAIFERFLRPTSPESSPSGRRYIGDVESQMRFHGKLRFPSPKSSSNAREVSVLMPGEDIPTFIANPAPVPCPPERIAWPTHQPKANASSSSTGSTRSRQALLASVFLGGFDIGKSGNALDLLSLYFLMFYSPLPTIPTPSLLNWVSPFPTQSSGTSNGKQREEGLWIGEIVVNKKRGQDVAASSGKAKRS</sequence>
<dbReference type="OrthoDB" id="770781at2759"/>
<evidence type="ECO:0000313" key="3">
    <source>
        <dbReference type="Proteomes" id="UP000626092"/>
    </source>
</evidence>
<protein>
    <submittedName>
        <fullName evidence="2">Uncharacterized protein</fullName>
    </submittedName>
</protein>
<name>A0A834G0K0_RHOSS</name>